<comment type="caution">
    <text evidence="3">The sequence shown here is derived from an EMBL/GenBank/DDBJ whole genome shotgun (WGS) entry which is preliminary data.</text>
</comment>
<gene>
    <name evidence="3" type="ORF">AU467_28445</name>
</gene>
<dbReference type="InterPro" id="IPR000971">
    <property type="entry name" value="Globin"/>
</dbReference>
<protein>
    <submittedName>
        <fullName evidence="3">Hemin receptor</fullName>
    </submittedName>
</protein>
<dbReference type="PRINTS" id="PR01907">
    <property type="entry name" value="WORMGLOBIN"/>
</dbReference>
<dbReference type="InterPro" id="IPR009050">
    <property type="entry name" value="Globin-like_sf"/>
</dbReference>
<dbReference type="GO" id="GO:0071500">
    <property type="term" value="P:cellular response to nitrosative stress"/>
    <property type="evidence" value="ECO:0007669"/>
    <property type="project" value="TreeGrafter"/>
</dbReference>
<keyword evidence="1" id="KW-0349">Heme</keyword>
<dbReference type="PROSITE" id="PS01033">
    <property type="entry name" value="GLOBIN"/>
    <property type="match status" value="1"/>
</dbReference>
<dbReference type="GO" id="GO:0020037">
    <property type="term" value="F:heme binding"/>
    <property type="evidence" value="ECO:0007669"/>
    <property type="project" value="InterPro"/>
</dbReference>
<keyword evidence="1" id="KW-0479">Metal-binding</keyword>
<dbReference type="Gene3D" id="1.10.490.10">
    <property type="entry name" value="Globins"/>
    <property type="match status" value="1"/>
</dbReference>
<dbReference type="GO" id="GO:0008941">
    <property type="term" value="F:nitric oxide dioxygenase NAD(P)H activity"/>
    <property type="evidence" value="ECO:0007669"/>
    <property type="project" value="TreeGrafter"/>
</dbReference>
<accession>A0A117N2Q4</accession>
<dbReference type="OrthoDB" id="3213438at2"/>
<evidence type="ECO:0000259" key="2">
    <source>
        <dbReference type="PROSITE" id="PS01033"/>
    </source>
</evidence>
<keyword evidence="1" id="KW-0813">Transport</keyword>
<evidence type="ECO:0000256" key="1">
    <source>
        <dbReference type="RuleBase" id="RU000356"/>
    </source>
</evidence>
<dbReference type="EMBL" id="LPWA01000126">
    <property type="protein sequence ID" value="KUM24963.1"/>
    <property type="molecule type" value="Genomic_DNA"/>
</dbReference>
<sequence>MTPDQIKLVQDSFREVVPIKTAAAALFYEKLFAIDGSLKALFRATDMNKQGAKLMAALGFVVHGLSRAETILPTVQDLARRHVGYGVEEHHYPIVGQALIETLDAGLGEAFTQDVREAWQAAYGLLAGVMIAAAREVQLAA</sequence>
<keyword evidence="1" id="KW-0561">Oxygen transport</keyword>
<dbReference type="Proteomes" id="UP000053176">
    <property type="component" value="Unassembled WGS sequence"/>
</dbReference>
<evidence type="ECO:0000313" key="3">
    <source>
        <dbReference type="EMBL" id="KUM24963.1"/>
    </source>
</evidence>
<dbReference type="GO" id="GO:0071949">
    <property type="term" value="F:FAD binding"/>
    <property type="evidence" value="ECO:0007669"/>
    <property type="project" value="TreeGrafter"/>
</dbReference>
<proteinExistence type="inferred from homology"/>
<dbReference type="GO" id="GO:0005344">
    <property type="term" value="F:oxygen carrier activity"/>
    <property type="evidence" value="ECO:0007669"/>
    <property type="project" value="UniProtKB-KW"/>
</dbReference>
<dbReference type="GO" id="GO:0046210">
    <property type="term" value="P:nitric oxide catabolic process"/>
    <property type="evidence" value="ECO:0007669"/>
    <property type="project" value="TreeGrafter"/>
</dbReference>
<dbReference type="PANTHER" id="PTHR43396:SF6">
    <property type="entry name" value="ABL201WP"/>
    <property type="match status" value="1"/>
</dbReference>
<dbReference type="InterPro" id="IPR012292">
    <property type="entry name" value="Globin/Proto"/>
</dbReference>
<organism evidence="3 4">
    <name type="scientific">Rhizobium loti</name>
    <name type="common">Mesorhizobium loti</name>
    <dbReference type="NCBI Taxonomy" id="381"/>
    <lineage>
        <taxon>Bacteria</taxon>
        <taxon>Pseudomonadati</taxon>
        <taxon>Pseudomonadota</taxon>
        <taxon>Alphaproteobacteria</taxon>
        <taxon>Hyphomicrobiales</taxon>
        <taxon>Phyllobacteriaceae</taxon>
        <taxon>Mesorhizobium</taxon>
    </lineage>
</organism>
<keyword evidence="1" id="KW-0408">Iron</keyword>
<reference evidence="3 4" key="1">
    <citation type="submission" date="2015-12" db="EMBL/GenBank/DDBJ databases">
        <title>Draft genome sequence of Mesorhizobium sp. UFLA 01-765, a multitolerant efficient symbiont and plant-growth promoting strain isolated from Zn-mining soil using Leucaena leucocephala as a trap plant.</title>
        <authorList>
            <person name="Rangel W.M."/>
            <person name="Thijs S."/>
            <person name="Longatti S.M."/>
            <person name="Moreira F.M."/>
            <person name="Weyens N."/>
            <person name="Vangronsveld J."/>
            <person name="Van Hamme J.D."/>
            <person name="Bottos E.M."/>
            <person name="Rineau F."/>
        </authorList>
    </citation>
    <scope>NUCLEOTIDE SEQUENCE [LARGE SCALE GENOMIC DNA]</scope>
    <source>
        <strain evidence="3 4">UFLA 01-765</strain>
    </source>
</reference>
<evidence type="ECO:0000313" key="4">
    <source>
        <dbReference type="Proteomes" id="UP000053176"/>
    </source>
</evidence>
<dbReference type="PANTHER" id="PTHR43396">
    <property type="entry name" value="FLAVOHEMOPROTEIN"/>
    <property type="match status" value="1"/>
</dbReference>
<comment type="similarity">
    <text evidence="1">Belongs to the globin family.</text>
</comment>
<dbReference type="Pfam" id="PF00042">
    <property type="entry name" value="Globin"/>
    <property type="match status" value="1"/>
</dbReference>
<dbReference type="CDD" id="cd12131">
    <property type="entry name" value="HGbI-like"/>
    <property type="match status" value="1"/>
</dbReference>
<feature type="domain" description="Globin" evidence="2">
    <location>
        <begin position="1"/>
        <end position="135"/>
    </location>
</feature>
<dbReference type="SUPFAM" id="SSF46458">
    <property type="entry name" value="Globin-like"/>
    <property type="match status" value="1"/>
</dbReference>
<name>A0A117N2Q4_RHILI</name>
<keyword evidence="3" id="KW-0675">Receptor</keyword>
<dbReference type="AlphaFoldDB" id="A0A117N2Q4"/>
<dbReference type="GO" id="GO:0019825">
    <property type="term" value="F:oxygen binding"/>
    <property type="evidence" value="ECO:0007669"/>
    <property type="project" value="InterPro"/>
</dbReference>